<dbReference type="InterPro" id="IPR020845">
    <property type="entry name" value="AMP-binding_CS"/>
</dbReference>
<evidence type="ECO:0000313" key="8">
    <source>
        <dbReference type="Proteomes" id="UP000186040"/>
    </source>
</evidence>
<dbReference type="CDD" id="cd05931">
    <property type="entry name" value="FAAL"/>
    <property type="match status" value="1"/>
</dbReference>
<comment type="similarity">
    <text evidence="1">Belongs to the ATP-dependent AMP-binding enzyme family.</text>
</comment>
<evidence type="ECO:0000256" key="2">
    <source>
        <dbReference type="ARBA" id="ARBA00022598"/>
    </source>
</evidence>
<evidence type="ECO:0000313" key="7">
    <source>
        <dbReference type="EMBL" id="OLR91898.1"/>
    </source>
</evidence>
<evidence type="ECO:0000256" key="4">
    <source>
        <dbReference type="ARBA" id="ARBA00023098"/>
    </source>
</evidence>
<dbReference type="FunFam" id="3.40.50.12780:FF:000013">
    <property type="entry name" value="Long-chain-fatty-acid--AMP ligase FadD32"/>
    <property type="match status" value="1"/>
</dbReference>
<comment type="caution">
    <text evidence="7">The sequence shown here is derived from an EMBL/GenBank/DDBJ whole genome shotgun (WGS) entry which is preliminary data.</text>
</comment>
<dbReference type="GO" id="GO:0071766">
    <property type="term" value="P:Actinobacterium-type cell wall biogenesis"/>
    <property type="evidence" value="ECO:0007669"/>
    <property type="project" value="UniProtKB-ARBA"/>
</dbReference>
<dbReference type="Proteomes" id="UP000186040">
    <property type="component" value="Unassembled WGS sequence"/>
</dbReference>
<dbReference type="PANTHER" id="PTHR22754">
    <property type="entry name" value="DISCO-INTERACTING PROTEIN 2 DIP2 -RELATED"/>
    <property type="match status" value="1"/>
</dbReference>
<dbReference type="PANTHER" id="PTHR22754:SF32">
    <property type="entry name" value="DISCO-INTERACTING PROTEIN 2"/>
    <property type="match status" value="1"/>
</dbReference>
<dbReference type="GO" id="GO:0016874">
    <property type="term" value="F:ligase activity"/>
    <property type="evidence" value="ECO:0007669"/>
    <property type="project" value="UniProtKB-KW"/>
</dbReference>
<evidence type="ECO:0000259" key="5">
    <source>
        <dbReference type="Pfam" id="PF00501"/>
    </source>
</evidence>
<protein>
    <submittedName>
        <fullName evidence="7">Uncharacterized protein</fullName>
    </submittedName>
</protein>
<gene>
    <name evidence="7" type="ORF">BJP25_24005</name>
</gene>
<evidence type="ECO:0000259" key="6">
    <source>
        <dbReference type="Pfam" id="PF23024"/>
    </source>
</evidence>
<dbReference type="EMBL" id="MKQR01000018">
    <property type="protein sequence ID" value="OLR91898.1"/>
    <property type="molecule type" value="Genomic_DNA"/>
</dbReference>
<dbReference type="Pfam" id="PF00501">
    <property type="entry name" value="AMP-binding"/>
    <property type="match status" value="1"/>
</dbReference>
<dbReference type="GO" id="GO:0006633">
    <property type="term" value="P:fatty acid biosynthetic process"/>
    <property type="evidence" value="ECO:0007669"/>
    <property type="project" value="TreeGrafter"/>
</dbReference>
<dbReference type="InterPro" id="IPR025110">
    <property type="entry name" value="AMP-bd_C"/>
</dbReference>
<keyword evidence="3" id="KW-0276">Fatty acid metabolism</keyword>
<accession>A0A1Q9LIN9</accession>
<organism evidence="7 8">
    <name type="scientific">Actinokineospora bangkokensis</name>
    <dbReference type="NCBI Taxonomy" id="1193682"/>
    <lineage>
        <taxon>Bacteria</taxon>
        <taxon>Bacillati</taxon>
        <taxon>Actinomycetota</taxon>
        <taxon>Actinomycetes</taxon>
        <taxon>Pseudonocardiales</taxon>
        <taxon>Pseudonocardiaceae</taxon>
        <taxon>Actinokineospora</taxon>
    </lineage>
</organism>
<dbReference type="InterPro" id="IPR000873">
    <property type="entry name" value="AMP-dep_synth/lig_dom"/>
</dbReference>
<feature type="domain" description="AMP-dependent synthetase/ligase" evidence="5">
    <location>
        <begin position="5"/>
        <end position="363"/>
    </location>
</feature>
<dbReference type="InterPro" id="IPR040097">
    <property type="entry name" value="FAAL/FAAC"/>
</dbReference>
<dbReference type="STRING" id="1193682.BJP25_24005"/>
<proteinExistence type="inferred from homology"/>
<dbReference type="SUPFAM" id="SSF56801">
    <property type="entry name" value="Acetyl-CoA synthetase-like"/>
    <property type="match status" value="1"/>
</dbReference>
<feature type="domain" description="AMP-binding enzyme C-terminal" evidence="6">
    <location>
        <begin position="404"/>
        <end position="514"/>
    </location>
</feature>
<evidence type="ECO:0000256" key="3">
    <source>
        <dbReference type="ARBA" id="ARBA00022832"/>
    </source>
</evidence>
<dbReference type="AlphaFoldDB" id="A0A1Q9LIN9"/>
<dbReference type="InterPro" id="IPR042099">
    <property type="entry name" value="ANL_N_sf"/>
</dbReference>
<keyword evidence="2" id="KW-0436">Ligase</keyword>
<sequence>MFGDDVREMTYAELFGKVSDAAATVRERVRPGERVLLMPAPGPGFVVSFLATLHSGAIAVPSYPPVTARNLDRLRAVAADADPVAVVAETPVLDLLPADDPAFAGLVRLDAATLGQGGARVDPRAWSPAFLQYTSGSTGTPKGVMVSHANLLHNSAVIAAQMRLDETSELVSWLPPYHDMGLVGGVLQPLFAGFPCTLLSPLEFLQQPMRWLRLVSRYRATVSGGPDFAFELAARRFRPAEDDDLDLSAWRVAFTGSEPIRRSTLDRFTEVFAPHGFRRSSWFPCYGMAETTLFVSGGPVGVDPVARLVGDDPRDGAVEHVACGELPAGLDVRVVSQDGDTPLADGEVGEVVVAGDSVAEGYWNGRASEQFGLRLPGTAAGFLRTGDLGAIVDGQLHITGRLKDVLIIRGRNHYPQDVEAAAERAHPLVRAHGAAAFTAPGEDGDRLVVVVEVFQRGDAADLAAARTAVRRAVAEELGLHVDTVVPVKARALPRTANGKLRRQECRTRFVEGTLDPVGSA</sequence>
<dbReference type="GO" id="GO:0070566">
    <property type="term" value="F:adenylyltransferase activity"/>
    <property type="evidence" value="ECO:0007669"/>
    <property type="project" value="TreeGrafter"/>
</dbReference>
<keyword evidence="4" id="KW-0443">Lipid metabolism</keyword>
<dbReference type="PROSITE" id="PS00455">
    <property type="entry name" value="AMP_BINDING"/>
    <property type="match status" value="1"/>
</dbReference>
<dbReference type="Pfam" id="PF23024">
    <property type="entry name" value="AMP-dom_DIP2-like"/>
    <property type="match status" value="1"/>
</dbReference>
<evidence type="ECO:0000256" key="1">
    <source>
        <dbReference type="ARBA" id="ARBA00006432"/>
    </source>
</evidence>
<reference evidence="7 8" key="1">
    <citation type="submission" date="2016-10" db="EMBL/GenBank/DDBJ databases">
        <title>The Draft Genome Sequence of Actinokineospora bangkokensis 44EHWT reveals the biosynthetic pathway of antifungal compounds Thailandins with unusual extender unit butylmalonyl-CoA.</title>
        <authorList>
            <person name="Greule A."/>
            <person name="Intra B."/>
            <person name="Flemming S."/>
            <person name="Rommel M.G."/>
            <person name="Panbangred W."/>
            <person name="Bechthold A."/>
        </authorList>
    </citation>
    <scope>NUCLEOTIDE SEQUENCE [LARGE SCALE GENOMIC DNA]</scope>
    <source>
        <strain evidence="7 8">44EHW</strain>
    </source>
</reference>
<keyword evidence="8" id="KW-1185">Reference proteome</keyword>
<dbReference type="GO" id="GO:0005886">
    <property type="term" value="C:plasma membrane"/>
    <property type="evidence" value="ECO:0007669"/>
    <property type="project" value="TreeGrafter"/>
</dbReference>
<dbReference type="Gene3D" id="3.40.50.12780">
    <property type="entry name" value="N-terminal domain of ligase-like"/>
    <property type="match status" value="1"/>
</dbReference>
<dbReference type="InterPro" id="IPR045851">
    <property type="entry name" value="AMP-bd_C_sf"/>
</dbReference>
<dbReference type="Gene3D" id="3.30.300.30">
    <property type="match status" value="1"/>
</dbReference>
<name>A0A1Q9LIN9_9PSEU</name>